<dbReference type="AlphaFoldDB" id="A0A5N6LJ97"/>
<dbReference type="Proteomes" id="UP000326396">
    <property type="component" value="Unassembled WGS sequence"/>
</dbReference>
<evidence type="ECO:0000313" key="2">
    <source>
        <dbReference type="EMBL" id="KAD2047931.1"/>
    </source>
</evidence>
<gene>
    <name evidence="2" type="ORF">E3N88_41948</name>
</gene>
<evidence type="ECO:0000313" key="3">
    <source>
        <dbReference type="Proteomes" id="UP000326396"/>
    </source>
</evidence>
<dbReference type="InterPro" id="IPR005162">
    <property type="entry name" value="Retrotrans_gag_dom"/>
</dbReference>
<sequence length="228" mass="25922">MARRERAAERRIASIMARQMGTVLPTMVAQLHRQLNINPNPEQANQPKCSFKHFNSCKPPKFNGSDGATGLLQLFEGIENTFLNSDCPANLKVWYAVGTLQKRALTWWNNEKKAIGENTAANLTWDQLKERMTHEFCPRSEVKKLEFEFWDLKQDSGENLIYNNRFHELSMLCPHMVTPLERAIEKYIGGLPMQIQDSVLSSQPKTLANAIQLAATLTDNHVKDGNPI</sequence>
<dbReference type="EMBL" id="SZYD01000212">
    <property type="protein sequence ID" value="KAD2047931.1"/>
    <property type="molecule type" value="Genomic_DNA"/>
</dbReference>
<feature type="domain" description="Retrotransposon gag" evidence="1">
    <location>
        <begin position="96"/>
        <end position="191"/>
    </location>
</feature>
<name>A0A5N6LJ97_9ASTR</name>
<dbReference type="Pfam" id="PF03732">
    <property type="entry name" value="Retrotrans_gag"/>
    <property type="match status" value="1"/>
</dbReference>
<dbReference type="PANTHER" id="PTHR33223">
    <property type="entry name" value="CCHC-TYPE DOMAIN-CONTAINING PROTEIN"/>
    <property type="match status" value="1"/>
</dbReference>
<proteinExistence type="predicted"/>
<protein>
    <recommendedName>
        <fullName evidence="1">Retrotransposon gag domain-containing protein</fullName>
    </recommendedName>
</protein>
<dbReference type="OrthoDB" id="2272416at2759"/>
<keyword evidence="3" id="KW-1185">Reference proteome</keyword>
<dbReference type="PANTHER" id="PTHR33223:SF11">
    <property type="entry name" value="ELEMENT PROTEIN, PUTATIVE-RELATED"/>
    <property type="match status" value="1"/>
</dbReference>
<evidence type="ECO:0000259" key="1">
    <source>
        <dbReference type="Pfam" id="PF03732"/>
    </source>
</evidence>
<comment type="caution">
    <text evidence="2">The sequence shown here is derived from an EMBL/GenBank/DDBJ whole genome shotgun (WGS) entry which is preliminary data.</text>
</comment>
<reference evidence="2 3" key="1">
    <citation type="submission" date="2019-05" db="EMBL/GenBank/DDBJ databases">
        <title>Mikania micrantha, genome provides insights into the molecular mechanism of rapid growth.</title>
        <authorList>
            <person name="Liu B."/>
        </authorList>
    </citation>
    <scope>NUCLEOTIDE SEQUENCE [LARGE SCALE GENOMIC DNA]</scope>
    <source>
        <strain evidence="2">NLD-2019</strain>
        <tissue evidence="2">Leaf</tissue>
    </source>
</reference>
<accession>A0A5N6LJ97</accession>
<organism evidence="2 3">
    <name type="scientific">Mikania micrantha</name>
    <name type="common">bitter vine</name>
    <dbReference type="NCBI Taxonomy" id="192012"/>
    <lineage>
        <taxon>Eukaryota</taxon>
        <taxon>Viridiplantae</taxon>
        <taxon>Streptophyta</taxon>
        <taxon>Embryophyta</taxon>
        <taxon>Tracheophyta</taxon>
        <taxon>Spermatophyta</taxon>
        <taxon>Magnoliopsida</taxon>
        <taxon>eudicotyledons</taxon>
        <taxon>Gunneridae</taxon>
        <taxon>Pentapetalae</taxon>
        <taxon>asterids</taxon>
        <taxon>campanulids</taxon>
        <taxon>Asterales</taxon>
        <taxon>Asteraceae</taxon>
        <taxon>Asteroideae</taxon>
        <taxon>Heliantheae alliance</taxon>
        <taxon>Eupatorieae</taxon>
        <taxon>Mikania</taxon>
    </lineage>
</organism>